<reference evidence="9 10" key="1">
    <citation type="journal article" date="2017" name="Front. Genet.">
        <title>Draft sequencing of the heterozygous diploid genome of Satsuma (Citrus unshiu Marc.) using a hybrid assembly approach.</title>
        <authorList>
            <person name="Shimizu T."/>
            <person name="Tanizawa Y."/>
            <person name="Mochizuki T."/>
            <person name="Nagasaki H."/>
            <person name="Yoshioka T."/>
            <person name="Toyoda A."/>
            <person name="Fujiyama A."/>
            <person name="Kaminuma E."/>
            <person name="Nakamura Y."/>
        </authorList>
    </citation>
    <scope>NUCLEOTIDE SEQUENCE [LARGE SCALE GENOMIC DNA]</scope>
    <source>
        <strain evidence="10">cv. Miyagawa wase</strain>
    </source>
</reference>
<dbReference type="SMART" id="SM00717">
    <property type="entry name" value="SANT"/>
    <property type="match status" value="2"/>
</dbReference>
<dbReference type="SUPFAM" id="SSF46689">
    <property type="entry name" value="Homeodomain-like"/>
    <property type="match status" value="1"/>
</dbReference>
<dbReference type="Pfam" id="PF00249">
    <property type="entry name" value="Myb_DNA-binding"/>
    <property type="match status" value="2"/>
</dbReference>
<comment type="caution">
    <text evidence="9">The sequence shown here is derived from an EMBL/GenBank/DDBJ whole genome shotgun (WGS) entry which is preliminary data.</text>
</comment>
<evidence type="ECO:0000256" key="2">
    <source>
        <dbReference type="ARBA" id="ARBA00022737"/>
    </source>
</evidence>
<feature type="domain" description="HTH myb-type" evidence="8">
    <location>
        <begin position="67"/>
        <end position="118"/>
    </location>
</feature>
<keyword evidence="6" id="KW-0539">Nucleus</keyword>
<dbReference type="GO" id="GO:0003677">
    <property type="term" value="F:DNA binding"/>
    <property type="evidence" value="ECO:0007669"/>
    <property type="project" value="UniProtKB-KW"/>
</dbReference>
<keyword evidence="5" id="KW-0804">Transcription</keyword>
<proteinExistence type="predicted"/>
<evidence type="ECO:0000259" key="8">
    <source>
        <dbReference type="PROSITE" id="PS51294"/>
    </source>
</evidence>
<keyword evidence="4" id="KW-0238">DNA-binding</keyword>
<evidence type="ECO:0000313" key="9">
    <source>
        <dbReference type="EMBL" id="GAY50410.1"/>
    </source>
</evidence>
<organism evidence="9 10">
    <name type="scientific">Citrus unshiu</name>
    <name type="common">Satsuma mandarin</name>
    <name type="synonym">Citrus nobilis var. unshiu</name>
    <dbReference type="NCBI Taxonomy" id="55188"/>
    <lineage>
        <taxon>Eukaryota</taxon>
        <taxon>Viridiplantae</taxon>
        <taxon>Streptophyta</taxon>
        <taxon>Embryophyta</taxon>
        <taxon>Tracheophyta</taxon>
        <taxon>Spermatophyta</taxon>
        <taxon>Magnoliopsida</taxon>
        <taxon>eudicotyledons</taxon>
        <taxon>Gunneridae</taxon>
        <taxon>Pentapetalae</taxon>
        <taxon>rosids</taxon>
        <taxon>malvids</taxon>
        <taxon>Sapindales</taxon>
        <taxon>Rutaceae</taxon>
        <taxon>Aurantioideae</taxon>
        <taxon>Citrus</taxon>
    </lineage>
</organism>
<dbReference type="Gene3D" id="1.10.10.60">
    <property type="entry name" value="Homeodomain-like"/>
    <property type="match status" value="2"/>
</dbReference>
<dbReference type="GO" id="GO:0005634">
    <property type="term" value="C:nucleus"/>
    <property type="evidence" value="ECO:0007669"/>
    <property type="project" value="UniProtKB-SubCell"/>
</dbReference>
<dbReference type="InterPro" id="IPR017930">
    <property type="entry name" value="Myb_dom"/>
</dbReference>
<dbReference type="PANTHER" id="PTHR48000:SF67">
    <property type="entry name" value="MYB-LIKE DNA-BINDING DOMAIN CONTAINING PROTEIN, EXPRESSED"/>
    <property type="match status" value="1"/>
</dbReference>
<keyword evidence="3" id="KW-0805">Transcription regulation</keyword>
<feature type="domain" description="HTH myb-type" evidence="8">
    <location>
        <begin position="9"/>
        <end position="66"/>
    </location>
</feature>
<feature type="domain" description="Myb-like" evidence="7">
    <location>
        <begin position="9"/>
        <end position="62"/>
    </location>
</feature>
<sequence>MGRAPCCDKANVKRGPWSAEEDSILKNYLEQFGNGGNWIALPKKAGLNRCGKSCRLRWLNYLRPDIKHGGFTKEEDTIICNLYCTMGTHVWSVIASQLPGRTDNDVKNYWNTKLKKNVLAGKLSDNTQVSVSTIPEEFGNSSYYLSADSAAGAFLPYVSDINCYYHQNHPAPQGMIFDPSANSNYGNKMTSTTQEAAAASSLSISSSSSTLENNYDLRSANGNVEDEGILLDDFDFEYSYELLNGFDFEKASNEVAQCLGG</sequence>
<dbReference type="InterPro" id="IPR001005">
    <property type="entry name" value="SANT/Myb"/>
</dbReference>
<comment type="subcellular location">
    <subcellularLocation>
        <location evidence="1">Nucleus</location>
    </subcellularLocation>
</comment>
<gene>
    <name evidence="9" type="ORF">CUMW_126420</name>
</gene>
<keyword evidence="2" id="KW-0677">Repeat</keyword>
<feature type="domain" description="Myb-like" evidence="7">
    <location>
        <begin position="63"/>
        <end position="114"/>
    </location>
</feature>
<keyword evidence="10" id="KW-1185">Reference proteome</keyword>
<dbReference type="CDD" id="cd00167">
    <property type="entry name" value="SANT"/>
    <property type="match status" value="2"/>
</dbReference>
<dbReference type="FunFam" id="1.10.10.60:FF:000015">
    <property type="entry name" value="Transcription factor RAX3"/>
    <property type="match status" value="1"/>
</dbReference>
<evidence type="ECO:0000313" key="10">
    <source>
        <dbReference type="Proteomes" id="UP000236630"/>
    </source>
</evidence>
<name>A0A2H5PDG2_CITUN</name>
<evidence type="ECO:0000256" key="5">
    <source>
        <dbReference type="ARBA" id="ARBA00023163"/>
    </source>
</evidence>
<dbReference type="InterPro" id="IPR009057">
    <property type="entry name" value="Homeodomain-like_sf"/>
</dbReference>
<dbReference type="EMBL" id="BDQV01000062">
    <property type="protein sequence ID" value="GAY50410.1"/>
    <property type="molecule type" value="Genomic_DNA"/>
</dbReference>
<dbReference type="Proteomes" id="UP000236630">
    <property type="component" value="Unassembled WGS sequence"/>
</dbReference>
<dbReference type="AlphaFoldDB" id="A0A2H5PDG2"/>
<dbReference type="PROSITE" id="PS50090">
    <property type="entry name" value="MYB_LIKE"/>
    <property type="match status" value="2"/>
</dbReference>
<evidence type="ECO:0000256" key="6">
    <source>
        <dbReference type="ARBA" id="ARBA00023242"/>
    </source>
</evidence>
<protein>
    <submittedName>
        <fullName evidence="9">Uncharacterized protein</fullName>
    </submittedName>
</protein>
<dbReference type="PANTHER" id="PTHR48000">
    <property type="entry name" value="OS09G0431300 PROTEIN"/>
    <property type="match status" value="1"/>
</dbReference>
<evidence type="ECO:0000256" key="3">
    <source>
        <dbReference type="ARBA" id="ARBA00023015"/>
    </source>
</evidence>
<evidence type="ECO:0000259" key="7">
    <source>
        <dbReference type="PROSITE" id="PS50090"/>
    </source>
</evidence>
<accession>A0A2H5PDG2</accession>
<evidence type="ECO:0000256" key="4">
    <source>
        <dbReference type="ARBA" id="ARBA00023125"/>
    </source>
</evidence>
<evidence type="ECO:0000256" key="1">
    <source>
        <dbReference type="ARBA" id="ARBA00004123"/>
    </source>
</evidence>
<dbReference type="PROSITE" id="PS51294">
    <property type="entry name" value="HTH_MYB"/>
    <property type="match status" value="2"/>
</dbReference>